<dbReference type="EMBL" id="NCSJ02000159">
    <property type="protein sequence ID" value="RFU28557.1"/>
    <property type="molecule type" value="Genomic_DNA"/>
</dbReference>
<evidence type="ECO:0000256" key="3">
    <source>
        <dbReference type="ARBA" id="ARBA00023242"/>
    </source>
</evidence>
<feature type="region of interest" description="Disordered" evidence="4">
    <location>
        <begin position="61"/>
        <end position="163"/>
    </location>
</feature>
<keyword evidence="3" id="KW-0539">Nucleus</keyword>
<proteinExistence type="predicted"/>
<dbReference type="InterPro" id="IPR001138">
    <property type="entry name" value="Zn2Cys6_DnaBD"/>
</dbReference>
<feature type="compositionally biased region" description="Polar residues" evidence="4">
    <location>
        <begin position="79"/>
        <end position="94"/>
    </location>
</feature>
<feature type="region of interest" description="Disordered" evidence="4">
    <location>
        <begin position="705"/>
        <end position="733"/>
    </location>
</feature>
<comment type="subcellular location">
    <subcellularLocation>
        <location evidence="1">Nucleus</location>
    </subcellularLocation>
</comment>
<feature type="compositionally biased region" description="Basic and acidic residues" evidence="4">
    <location>
        <begin position="121"/>
        <end position="131"/>
    </location>
</feature>
<dbReference type="PANTHER" id="PTHR31001">
    <property type="entry name" value="UNCHARACTERIZED TRANSCRIPTIONAL REGULATORY PROTEIN"/>
    <property type="match status" value="1"/>
</dbReference>
<feature type="region of interest" description="Disordered" evidence="4">
    <location>
        <begin position="506"/>
        <end position="540"/>
    </location>
</feature>
<dbReference type="CDD" id="cd00067">
    <property type="entry name" value="GAL4"/>
    <property type="match status" value="1"/>
</dbReference>
<feature type="region of interest" description="Disordered" evidence="4">
    <location>
        <begin position="753"/>
        <end position="808"/>
    </location>
</feature>
<dbReference type="SUPFAM" id="SSF57701">
    <property type="entry name" value="Zn2/Cys6 DNA-binding domain"/>
    <property type="match status" value="1"/>
</dbReference>
<dbReference type="GO" id="GO:0006351">
    <property type="term" value="P:DNA-templated transcription"/>
    <property type="evidence" value="ECO:0007669"/>
    <property type="project" value="InterPro"/>
</dbReference>
<evidence type="ECO:0000313" key="6">
    <source>
        <dbReference type="EMBL" id="RFU28557.1"/>
    </source>
</evidence>
<accession>A0A3E2H5I3</accession>
<comment type="caution">
    <text evidence="6">The sequence shown here is derived from an EMBL/GenBank/DDBJ whole genome shotgun (WGS) entry which is preliminary data.</text>
</comment>
<feature type="compositionally biased region" description="Low complexity" evidence="4">
    <location>
        <begin position="514"/>
        <end position="523"/>
    </location>
</feature>
<dbReference type="AlphaFoldDB" id="A0A3E2H5I3"/>
<sequence length="861" mass="94234">MVATTNSSARHRRNDSGIGVTPQLSCELCRERKVKCDKLEPCTTCVMSGVECLPIYRQRLPRGRHSQQKNANSERRNQHSQPNRTTSPAPQPKSTLGPRDAFLTTTDEVDTIAVGPSVAGQDHRADLDNRGSIRPTAASRNHLSSSLHQEAVQQTQEIQPDLWAPTTAAATSNSLEDSGAPTQRRDLFCSNPYEEHETNRAGNVPMVDPTDNIGLQNPATKFPGDRAGIFGTLCFGGSTGSTSPNLTNRDVSIALGRLCQVYLDQVDPVFKILHRPSLRKLLQHDSTYLGYPEGHASVIALGAAVCYVATCSLSETQCRDMFQTSKAALVTQYRRACETALDRADVLVTEDITVLQTFVLYLVGRRSEGQEKVVWSLIPLAIRLAKGMSLHADATTAPMKHQSESFFDRQMRKRLWLTICVMDLQASCAHGSEPLILVTEVSSALEGLRHLDDDDFDEQTTDEIPEREDLTCATFAFVTYHAQVSGRLLNYAGQQQQLQREDIECRPLSGGGSVRSHSSSVSSMFAPERGSPPSSFSSLDRGFRERTSAAFDRKAFELIRFCDPEASRQAWFAWHSTQTLVASMRLAAMRPLPSTFTGPERDNDMELQLAFRILEKVCLMHTDLRCEGMRWYIPIPWHALAVAIGGCYICTDEKMLRERWPLVKQVWQLQKTQAGCGGSSSCPAALASPLQRLVRKTRERVGRMVHVGGGGGGGNKNAMLENGGNPLQQNPLLTPPLTISSVASTSYFITPATSSGRAGVSRAPSRMGGDAAAAPSFSSSNHHQHPQQRPSYNRAGSGSGSLSGGGHQSAVDTAVLQDLDFTLDSFPIQGAEDDSSDQSQQDSLFDSIDLQDEDMITMFAL</sequence>
<protein>
    <recommendedName>
        <fullName evidence="5">Zn(2)-C6 fungal-type domain-containing protein</fullName>
    </recommendedName>
</protein>
<dbReference type="OMA" id="WFTWHST"/>
<feature type="domain" description="Zn(2)-C6 fungal-type" evidence="5">
    <location>
        <begin position="25"/>
        <end position="52"/>
    </location>
</feature>
<dbReference type="PROSITE" id="PS50048">
    <property type="entry name" value="ZN2_CY6_FUNGAL_2"/>
    <property type="match status" value="1"/>
</dbReference>
<evidence type="ECO:0000313" key="7">
    <source>
        <dbReference type="Proteomes" id="UP000258309"/>
    </source>
</evidence>
<dbReference type="Pfam" id="PF00172">
    <property type="entry name" value="Zn_clus"/>
    <property type="match status" value="1"/>
</dbReference>
<keyword evidence="2" id="KW-0479">Metal-binding</keyword>
<dbReference type="Proteomes" id="UP000258309">
    <property type="component" value="Unassembled WGS sequence"/>
</dbReference>
<dbReference type="InterPro" id="IPR036864">
    <property type="entry name" value="Zn2-C6_fun-type_DNA-bd_sf"/>
</dbReference>
<dbReference type="OrthoDB" id="424974at2759"/>
<organism evidence="6 7">
    <name type="scientific">Scytalidium lignicola</name>
    <name type="common">Hyphomycete</name>
    <dbReference type="NCBI Taxonomy" id="5539"/>
    <lineage>
        <taxon>Eukaryota</taxon>
        <taxon>Fungi</taxon>
        <taxon>Dikarya</taxon>
        <taxon>Ascomycota</taxon>
        <taxon>Pezizomycotina</taxon>
        <taxon>Leotiomycetes</taxon>
        <taxon>Leotiomycetes incertae sedis</taxon>
        <taxon>Scytalidium</taxon>
    </lineage>
</organism>
<feature type="compositionally biased region" description="Gly residues" evidence="4">
    <location>
        <begin position="797"/>
        <end position="807"/>
    </location>
</feature>
<gene>
    <name evidence="6" type="ORF">B7463_g7777</name>
</gene>
<name>A0A3E2H5I3_SCYLI</name>
<keyword evidence="7" id="KW-1185">Reference proteome</keyword>
<feature type="compositionally biased region" description="Polar residues" evidence="4">
    <location>
        <begin position="776"/>
        <end position="791"/>
    </location>
</feature>
<dbReference type="CDD" id="cd12148">
    <property type="entry name" value="fungal_TF_MHR"/>
    <property type="match status" value="1"/>
</dbReference>
<evidence type="ECO:0000259" key="5">
    <source>
        <dbReference type="PROSITE" id="PS50048"/>
    </source>
</evidence>
<feature type="non-terminal residue" evidence="6">
    <location>
        <position position="861"/>
    </location>
</feature>
<dbReference type="GO" id="GO:0000981">
    <property type="term" value="F:DNA-binding transcription factor activity, RNA polymerase II-specific"/>
    <property type="evidence" value="ECO:0007669"/>
    <property type="project" value="InterPro"/>
</dbReference>
<dbReference type="GO" id="GO:0003677">
    <property type="term" value="F:DNA binding"/>
    <property type="evidence" value="ECO:0007669"/>
    <property type="project" value="InterPro"/>
</dbReference>
<feature type="non-terminal residue" evidence="6">
    <location>
        <position position="1"/>
    </location>
</feature>
<dbReference type="PROSITE" id="PS00463">
    <property type="entry name" value="ZN2_CY6_FUNGAL_1"/>
    <property type="match status" value="1"/>
</dbReference>
<dbReference type="SMART" id="SM00066">
    <property type="entry name" value="GAL4"/>
    <property type="match status" value="1"/>
</dbReference>
<dbReference type="Gene3D" id="4.10.240.10">
    <property type="entry name" value="Zn(2)-C6 fungal-type DNA-binding domain"/>
    <property type="match status" value="1"/>
</dbReference>
<evidence type="ECO:0000256" key="1">
    <source>
        <dbReference type="ARBA" id="ARBA00004123"/>
    </source>
</evidence>
<dbReference type="Pfam" id="PF04082">
    <property type="entry name" value="Fungal_trans"/>
    <property type="match status" value="1"/>
</dbReference>
<dbReference type="GO" id="GO:0005634">
    <property type="term" value="C:nucleus"/>
    <property type="evidence" value="ECO:0007669"/>
    <property type="project" value="UniProtKB-SubCell"/>
</dbReference>
<dbReference type="InterPro" id="IPR050613">
    <property type="entry name" value="Sec_Metabolite_Reg"/>
</dbReference>
<dbReference type="STRING" id="5539.A0A3E2H5I3"/>
<evidence type="ECO:0000256" key="2">
    <source>
        <dbReference type="ARBA" id="ARBA00022723"/>
    </source>
</evidence>
<dbReference type="PANTHER" id="PTHR31001:SF50">
    <property type="entry name" value="ZN(II)2CYS6 TRANSCRIPTION FACTOR (EUROFUNG)"/>
    <property type="match status" value="1"/>
</dbReference>
<dbReference type="InterPro" id="IPR007219">
    <property type="entry name" value="XnlR_reg_dom"/>
</dbReference>
<feature type="compositionally biased region" description="Polar residues" evidence="4">
    <location>
        <begin position="138"/>
        <end position="158"/>
    </location>
</feature>
<dbReference type="GO" id="GO:0008270">
    <property type="term" value="F:zinc ion binding"/>
    <property type="evidence" value="ECO:0007669"/>
    <property type="project" value="InterPro"/>
</dbReference>
<reference evidence="6 7" key="1">
    <citation type="submission" date="2018-05" db="EMBL/GenBank/DDBJ databases">
        <title>Draft genome sequence of Scytalidium lignicola DSM 105466, a ubiquitous saprotrophic fungus.</title>
        <authorList>
            <person name="Buettner E."/>
            <person name="Gebauer A.M."/>
            <person name="Hofrichter M."/>
            <person name="Liers C."/>
            <person name="Kellner H."/>
        </authorList>
    </citation>
    <scope>NUCLEOTIDE SEQUENCE [LARGE SCALE GENOMIC DNA]</scope>
    <source>
        <strain evidence="6 7">DSM 105466</strain>
    </source>
</reference>
<evidence type="ECO:0000256" key="4">
    <source>
        <dbReference type="SAM" id="MobiDB-lite"/>
    </source>
</evidence>